<proteinExistence type="predicted"/>
<evidence type="ECO:0000313" key="1">
    <source>
        <dbReference type="EMBL" id="KAJ2972119.1"/>
    </source>
</evidence>
<evidence type="ECO:0000313" key="2">
    <source>
        <dbReference type="Proteomes" id="UP001143910"/>
    </source>
</evidence>
<sequence length="290" mass="32362">MMNNMATVEHRYVEYGAMVLRKLNKDLASPEMYREKRVIFRIAMLILTEAYCSPFLHLKPESLRHHLQGLVTVIAARGGMRTRIENGQLNATIFTTVLITIVVTNTTSPAHDQMLGDVLTNMDVYIHYAEISMSLFPCPTHLFLCIKDINHLRHQISAASTIQPAAIKAAMETILSRIAAFDPLRWRECYTMPPPATLQSAGPPYSALLCSRIHRRGARDNCSAAVDFGQRDNCLQNRYASIQSRWKRVGALGSTGITNTQSAMAVDNIVSNISALIALDMPRPTHRSVP</sequence>
<dbReference type="Proteomes" id="UP001143910">
    <property type="component" value="Unassembled WGS sequence"/>
</dbReference>
<accession>A0ACC1MZ69</accession>
<gene>
    <name evidence="1" type="ORF">NQ176_g7340</name>
</gene>
<protein>
    <submittedName>
        <fullName evidence="1">Uncharacterized protein</fullName>
    </submittedName>
</protein>
<name>A0ACC1MZ69_9HYPO</name>
<comment type="caution">
    <text evidence="1">The sequence shown here is derived from an EMBL/GenBank/DDBJ whole genome shotgun (WGS) entry which is preliminary data.</text>
</comment>
<dbReference type="EMBL" id="JANJQO010001211">
    <property type="protein sequence ID" value="KAJ2972119.1"/>
    <property type="molecule type" value="Genomic_DNA"/>
</dbReference>
<organism evidence="1 2">
    <name type="scientific">Zarea fungicola</name>
    <dbReference type="NCBI Taxonomy" id="93591"/>
    <lineage>
        <taxon>Eukaryota</taxon>
        <taxon>Fungi</taxon>
        <taxon>Dikarya</taxon>
        <taxon>Ascomycota</taxon>
        <taxon>Pezizomycotina</taxon>
        <taxon>Sordariomycetes</taxon>
        <taxon>Hypocreomycetidae</taxon>
        <taxon>Hypocreales</taxon>
        <taxon>Cordycipitaceae</taxon>
        <taxon>Zarea</taxon>
    </lineage>
</organism>
<reference evidence="1" key="1">
    <citation type="submission" date="2022-08" db="EMBL/GenBank/DDBJ databases">
        <title>Genome Sequence of Lecanicillium fungicola.</title>
        <authorList>
            <person name="Buettner E."/>
        </authorList>
    </citation>
    <scope>NUCLEOTIDE SEQUENCE</scope>
    <source>
        <strain evidence="1">Babe33</strain>
    </source>
</reference>
<keyword evidence="2" id="KW-1185">Reference proteome</keyword>